<name>A0A9Q8PB40_PASFU</name>
<sequence>MLSMTNNDISSARDLTLEDDGIEVVESSTATTATVKQETTPAAEHQPSPTNSDSSGKPDTATQLLQYIGHYAGKKLRNSLARAPTGTHLKELTKLADYPYGEGTNMPRADAKTKAMADPLPSHHFRPDYFRQESEEEKVLRVWIPLDPNENPNPNLRQTQIPSVNHWSRPSIISLINTEISLTRQVFDIMQAQPDRYPTVSKLHAASILSSIMGDSSDPMKDLRASHAILGLRLKGVEVCEWVEDFERVEVHWEDLAGKMGFPEVEDMKRYFEGLERDRKLYVTG</sequence>
<protein>
    <submittedName>
        <fullName evidence="2">Uncharacterized protein</fullName>
    </submittedName>
</protein>
<accession>A0A9Q8PB40</accession>
<evidence type="ECO:0000313" key="2">
    <source>
        <dbReference type="EMBL" id="UJO19207.1"/>
    </source>
</evidence>
<feature type="compositionally biased region" description="Low complexity" evidence="1">
    <location>
        <begin position="24"/>
        <end position="42"/>
    </location>
</feature>
<dbReference type="GeneID" id="71987101"/>
<dbReference type="RefSeq" id="XP_047763573.1">
    <property type="nucleotide sequence ID" value="XM_047906371.1"/>
</dbReference>
<dbReference type="Proteomes" id="UP000756132">
    <property type="component" value="Chromosome 6"/>
</dbReference>
<reference evidence="2" key="2">
    <citation type="journal article" date="2022" name="Microb. Genom.">
        <title>A chromosome-scale genome assembly of the tomato pathogen Cladosporium fulvum reveals a compartmentalized genome architecture and the presence of a dispensable chromosome.</title>
        <authorList>
            <person name="Zaccaron A.Z."/>
            <person name="Chen L.H."/>
            <person name="Samaras A."/>
            <person name="Stergiopoulos I."/>
        </authorList>
    </citation>
    <scope>NUCLEOTIDE SEQUENCE</scope>
    <source>
        <strain evidence="2">Race5_Kim</strain>
    </source>
</reference>
<feature type="compositionally biased region" description="Polar residues" evidence="1">
    <location>
        <begin position="47"/>
        <end position="60"/>
    </location>
</feature>
<proteinExistence type="predicted"/>
<evidence type="ECO:0000256" key="1">
    <source>
        <dbReference type="SAM" id="MobiDB-lite"/>
    </source>
</evidence>
<organism evidence="2 3">
    <name type="scientific">Passalora fulva</name>
    <name type="common">Tomato leaf mold</name>
    <name type="synonym">Cladosporium fulvum</name>
    <dbReference type="NCBI Taxonomy" id="5499"/>
    <lineage>
        <taxon>Eukaryota</taxon>
        <taxon>Fungi</taxon>
        <taxon>Dikarya</taxon>
        <taxon>Ascomycota</taxon>
        <taxon>Pezizomycotina</taxon>
        <taxon>Dothideomycetes</taxon>
        <taxon>Dothideomycetidae</taxon>
        <taxon>Mycosphaerellales</taxon>
        <taxon>Mycosphaerellaceae</taxon>
        <taxon>Fulvia</taxon>
    </lineage>
</organism>
<gene>
    <name evidence="2" type="ORF">CLAFUR5_07223</name>
</gene>
<reference evidence="2" key="1">
    <citation type="submission" date="2021-12" db="EMBL/GenBank/DDBJ databases">
        <authorList>
            <person name="Zaccaron A."/>
            <person name="Stergiopoulos I."/>
        </authorList>
    </citation>
    <scope>NUCLEOTIDE SEQUENCE</scope>
    <source>
        <strain evidence="2">Race5_Kim</strain>
    </source>
</reference>
<dbReference type="AlphaFoldDB" id="A0A9Q8PB40"/>
<dbReference type="OrthoDB" id="10598470at2759"/>
<dbReference type="KEGG" id="ffu:CLAFUR5_07223"/>
<feature type="compositionally biased region" description="Polar residues" evidence="1">
    <location>
        <begin position="1"/>
        <end position="10"/>
    </location>
</feature>
<feature type="region of interest" description="Disordered" evidence="1">
    <location>
        <begin position="1"/>
        <end position="60"/>
    </location>
</feature>
<dbReference type="EMBL" id="CP090168">
    <property type="protein sequence ID" value="UJO19207.1"/>
    <property type="molecule type" value="Genomic_DNA"/>
</dbReference>
<keyword evidence="3" id="KW-1185">Reference proteome</keyword>
<evidence type="ECO:0000313" key="3">
    <source>
        <dbReference type="Proteomes" id="UP000756132"/>
    </source>
</evidence>